<keyword evidence="3" id="KW-0489">Methyltransferase</keyword>
<dbReference type="GO" id="GO:0008168">
    <property type="term" value="F:methyltransferase activity"/>
    <property type="evidence" value="ECO:0007669"/>
    <property type="project" value="UniProtKB-KW"/>
</dbReference>
<dbReference type="SUPFAM" id="SSF53335">
    <property type="entry name" value="S-adenosyl-L-methionine-dependent methyltransferases"/>
    <property type="match status" value="1"/>
</dbReference>
<name>A0A0U0ZRL4_9MYCO</name>
<dbReference type="Gene3D" id="3.40.50.300">
    <property type="entry name" value="P-loop containing nucleotide triphosphate hydrolases"/>
    <property type="match status" value="2"/>
</dbReference>
<dbReference type="Proteomes" id="UP000045782">
    <property type="component" value="Unassembled WGS sequence"/>
</dbReference>
<keyword evidence="3" id="KW-0808">Transferase</keyword>
<organism evidence="3 4">
    <name type="scientific">Mycobacteroides abscessus</name>
    <dbReference type="NCBI Taxonomy" id="36809"/>
    <lineage>
        <taxon>Bacteria</taxon>
        <taxon>Bacillati</taxon>
        <taxon>Actinomycetota</taxon>
        <taxon>Actinomycetes</taxon>
        <taxon>Mycobacteriales</taxon>
        <taxon>Mycobacteriaceae</taxon>
        <taxon>Mycobacteroides</taxon>
    </lineage>
</organism>
<evidence type="ECO:0000256" key="1">
    <source>
        <dbReference type="SAM" id="Coils"/>
    </source>
</evidence>
<accession>A0A0U0ZRL4</accession>
<dbReference type="InterPro" id="IPR027417">
    <property type="entry name" value="P-loop_NTPase"/>
</dbReference>
<dbReference type="CDD" id="cd02440">
    <property type="entry name" value="AdoMet_MTases"/>
    <property type="match status" value="1"/>
</dbReference>
<sequence length="1548" mass="170924">MAASVSAARRTLNAVRAAVELNGGAPDPRQRAALQKFSGWGSAAPMFDRYTSGSWTRLADELDEMIGHADVKAARRLVDTSFYTPPALIGHIYDLLRAAGFNGGPVVDLGCGNARFLQHAPTDIPIEYTGVDADPTAIRIAQTLYPRANLITGSLESVTLPHNQFAAAVGNFPFSSANIHDPSIDFYGSLHQYFLTRAVRAVRPGGYIVAITSRFALDSTNGIPGAVRKLADLVAAVRLPSGYFSAEGTDVVADVLVFQVREYGAEPRGVTSLELSTPVSGKSASGYPYRLLVSSYWAQRPGCVAGTMRATGAHQNPLAVDCDEHATGVTAAFQSAAQHLFPYPVAATAAEIFQNVGLTDAEGRQEGSFHLIDGTLMKVRSQALQPVSKPTKELLALVDLRDHALRLIDAETDWERPDSSLDVLRAQCRNAYLDYVEQFGPLNRGTLVEGSADNETGMPSLRWNTPPMGGFRKDPDSALVFALEVFDQGTGIAEPAPILARRVNCRPEPVAHVDTPAEAFMVCLGEGRGLDLHRIAELLQLPDITAAFAALGDLVYRDPLTREAVAARDYLSGNVREKLRNALTAAATDPAYERNAAALEQVQPRWLGREEIRIELGSPWVTTADIKAFCAEVFGATSVSVKHVAPLAAWDVDGHSAISADAKIFYSTTRMSAFQLLQYGLEGKSPVVYDLVSEPGYSEPRRVRNADDTEAAQQALTAIAERFSVWIWECPERERRIVETYNDTMNAHVLRKDDGSYLTFPGLAHDLPLWAWQRDFIDRALSVPASMAAHQVGLGKTRTAIALCMTLRHFKLANKPLYIVPNHLIEQAHREALQAAPTAKILMATRDDLTRNNRRRFAARCATGDWDIVIMTHDSFSRIPVPDHVEQEWIEEQLLELENYQRSQGTASKRIATAVRSLRTRMSKLRHNTNDLDTLTFDKLGIDYLAVDEADRFRRLPITTRAEGFSLGSSKRATDLFLKISLLRNAAHNRPHVSMFTGTPWTNTLAEAYVWQKYLDPERLNVSGLQHFDAWAAQFIRYEYVVEVSPDGSGFRSKRRPAIIQNVPELRTMLGSYMSMVRNDTTGLDLPTPERFTHVIPAAADLTEFMASLVSRADDLRRLRIPPEQDNMLKICTDGRKVALDPNLVGIEGVAPKLEALADNVAAIYHDTKNNRYPNSPRPGAFQLVLCDLGTPHPHDGQSYGRVRAALISRGVPPEKVRFIHEAADSKAREALFAACRDGRVAVLLGSTSKVGVGTNIQARLHSLHHCDPTWTARDWDQRNGRGIRNGNYHSHVRIYSYAVEGSFDAFMFGLAERKSRGFEQLYRTDSDVREIEDISDGTLSFAELKAAAAGNPLLLRQHELRTAIRKLRLAHTTVQQNVRRARNEAEAAEQHAQVAHSRAKALAELTERLPQLATFEPAYLFATGRKWRSKGLIVEYIKGHLVGSFEYRQLWQEEVPWATRRRGKESIQAFAADIVSWWLRGVGLELARARQAEADWRARATDSHSAAAVIDLEPPAALKAAEAELAEVNRQIDALLGDSGDDQSSAA</sequence>
<evidence type="ECO:0000259" key="2">
    <source>
        <dbReference type="SMART" id="SM00487"/>
    </source>
</evidence>
<dbReference type="PANTHER" id="PTHR41313:SF1">
    <property type="entry name" value="DNA METHYLASE ADENINE-SPECIFIC DOMAIN-CONTAINING PROTEIN"/>
    <property type="match status" value="1"/>
</dbReference>
<feature type="domain" description="Helicase ATP-binding" evidence="2">
    <location>
        <begin position="765"/>
        <end position="1028"/>
    </location>
</feature>
<dbReference type="SMART" id="SM00487">
    <property type="entry name" value="DEXDc"/>
    <property type="match status" value="1"/>
</dbReference>
<dbReference type="InterPro" id="IPR041698">
    <property type="entry name" value="Methyltransf_25"/>
</dbReference>
<dbReference type="Pfam" id="PF13649">
    <property type="entry name" value="Methyltransf_25"/>
    <property type="match status" value="1"/>
</dbReference>
<keyword evidence="1" id="KW-0175">Coiled coil</keyword>
<dbReference type="Gene3D" id="3.40.50.150">
    <property type="entry name" value="Vaccinia Virus protein VP39"/>
    <property type="match status" value="1"/>
</dbReference>
<dbReference type="EMBL" id="CSWP01000009">
    <property type="protein sequence ID" value="CPV67129.1"/>
    <property type="molecule type" value="Genomic_DNA"/>
</dbReference>
<dbReference type="RefSeq" id="WP_052619178.1">
    <property type="nucleotide sequence ID" value="NZ_CSWP01000009.1"/>
</dbReference>
<evidence type="ECO:0000313" key="4">
    <source>
        <dbReference type="Proteomes" id="UP000045782"/>
    </source>
</evidence>
<dbReference type="SUPFAM" id="SSF52540">
    <property type="entry name" value="P-loop containing nucleoside triphosphate hydrolases"/>
    <property type="match status" value="2"/>
</dbReference>
<proteinExistence type="predicted"/>
<gene>
    <name evidence="3" type="ORF">ERS075579_04156</name>
</gene>
<dbReference type="PANTHER" id="PTHR41313">
    <property type="entry name" value="ADENINE-SPECIFIC METHYLTRANSFERASE"/>
    <property type="match status" value="1"/>
</dbReference>
<dbReference type="InterPro" id="IPR029063">
    <property type="entry name" value="SAM-dependent_MTases_sf"/>
</dbReference>
<protein>
    <submittedName>
        <fullName evidence="3">Methyltransferase type 11</fullName>
    </submittedName>
</protein>
<feature type="coiled-coil region" evidence="1">
    <location>
        <begin position="1365"/>
        <end position="1399"/>
    </location>
</feature>
<dbReference type="InterPro" id="IPR014001">
    <property type="entry name" value="Helicase_ATP-bd"/>
</dbReference>
<reference evidence="3 4" key="1">
    <citation type="submission" date="2015-03" db="EMBL/GenBank/DDBJ databases">
        <authorList>
            <person name="Murphy D."/>
        </authorList>
    </citation>
    <scope>NUCLEOTIDE SEQUENCE [LARGE SCALE GENOMIC DNA]</scope>
    <source>
        <strain evidence="3 4">PAP088</strain>
    </source>
</reference>
<dbReference type="InterPro" id="IPR052933">
    <property type="entry name" value="DNA_Protect_Modify"/>
</dbReference>
<evidence type="ECO:0000313" key="3">
    <source>
        <dbReference type="EMBL" id="CPV67129.1"/>
    </source>
</evidence>
<dbReference type="GO" id="GO:0032259">
    <property type="term" value="P:methylation"/>
    <property type="evidence" value="ECO:0007669"/>
    <property type="project" value="UniProtKB-KW"/>
</dbReference>